<dbReference type="EMBL" id="CP000155">
    <property type="protein sequence ID" value="ABC29593.1"/>
    <property type="molecule type" value="Genomic_DNA"/>
</dbReference>
<evidence type="ECO:0000313" key="1">
    <source>
        <dbReference type="EMBL" id="ABC29593.1"/>
    </source>
</evidence>
<evidence type="ECO:0008006" key="3">
    <source>
        <dbReference type="Google" id="ProtNLM"/>
    </source>
</evidence>
<organism evidence="1 2">
    <name type="scientific">Hahella chejuensis (strain KCTC 2396)</name>
    <dbReference type="NCBI Taxonomy" id="349521"/>
    <lineage>
        <taxon>Bacteria</taxon>
        <taxon>Pseudomonadati</taxon>
        <taxon>Pseudomonadota</taxon>
        <taxon>Gammaproteobacteria</taxon>
        <taxon>Oceanospirillales</taxon>
        <taxon>Hahellaceae</taxon>
        <taxon>Hahella</taxon>
    </lineage>
</organism>
<sequence>MILSALNEYYQRLAECDEVPQYGFSREKVSYVIVLNEEGDIKDVADIRRTSGKKATPVSIEVPSPPKRASNIEPCFLWDKTSYVLGVSAKGSDRMAREHEAFKSTHFRLLAGSEDPGLKAVNLFLKNWSPDQFCPPHFKEEMRDANFAFQLDGHKQYVHERTAARDLMSKVKKNDDATEGRCLVTGVYGPLARLHPAIKGVNGAQSSGASIVSFNLDAFTSYSKSQGENAPVSEQAAFAYTTVLNHLLRRDEQNRQRLQIGDASVVFWALSENVGAAMAAENAFALLLDPPTDDGQETAKLHSILEKIAQGRPLSDVNPDLDESTRFYVLGLAPNASRLSIRFWHTGTLGVFARRMAEHYQDLDIHPRPWKTEPAMWRLLKALAVLGKTENIPSKLAGEMTRAILNGSRYPRSLLTGALMRMRADGDVSGLRVALCKAVISREYRLNANRSQTEEVPVSLDTENSNPGYRLGRLFAVLEKIQRSALGEKLNATIRDRYFGAASSAPGSIFPLLLRNAQHHLSKIRKEKVGLAKALERDVSEIIDGLGSSFPRSLRLDDQGCFAIGYYHQSHSRLNQKDSGEIEASHNEGEIA</sequence>
<evidence type="ECO:0000313" key="2">
    <source>
        <dbReference type="Proteomes" id="UP000000238"/>
    </source>
</evidence>
<dbReference type="NCBIfam" id="TIGR01863">
    <property type="entry name" value="cas_Csd1"/>
    <property type="match status" value="1"/>
</dbReference>
<accession>Q2SID1</accession>
<dbReference type="InterPro" id="IPR010144">
    <property type="entry name" value="CRISPR-assoc_prot_Csd1-typ"/>
</dbReference>
<dbReference type="eggNOG" id="ENOG502Z7WH">
    <property type="taxonomic scope" value="Bacteria"/>
</dbReference>
<dbReference type="HOGENOM" id="CLU_031037_0_0_6"/>
<dbReference type="Pfam" id="PF09709">
    <property type="entry name" value="Cas_Csd1"/>
    <property type="match status" value="1"/>
</dbReference>
<dbReference type="KEGG" id="hch:HCH_02815"/>
<keyword evidence="2" id="KW-1185">Reference proteome</keyword>
<dbReference type="RefSeq" id="WP_011396662.1">
    <property type="nucleotide sequence ID" value="NC_007645.1"/>
</dbReference>
<dbReference type="CDD" id="cd09757">
    <property type="entry name" value="Cas8c_I-C"/>
    <property type="match status" value="1"/>
</dbReference>
<name>Q2SID1_HAHCH</name>
<dbReference type="Proteomes" id="UP000000238">
    <property type="component" value="Chromosome"/>
</dbReference>
<proteinExistence type="predicted"/>
<protein>
    <recommendedName>
        <fullName evidence="3">CRISPR-associated protein, Csd1 family</fullName>
    </recommendedName>
</protein>
<dbReference type="STRING" id="349521.HCH_02815"/>
<gene>
    <name evidence="1" type="ordered locus">HCH_02815</name>
</gene>
<reference evidence="1 2" key="1">
    <citation type="journal article" date="2005" name="Nucleic Acids Res.">
        <title>Genomic blueprint of Hahella chejuensis, a marine microbe producing an algicidal agent.</title>
        <authorList>
            <person name="Jeong H."/>
            <person name="Yim J.H."/>
            <person name="Lee C."/>
            <person name="Choi S.-H."/>
            <person name="Park Y.K."/>
            <person name="Yoon S.H."/>
            <person name="Hur C.-G."/>
            <person name="Kang H.-Y."/>
            <person name="Kim D."/>
            <person name="Lee H.H."/>
            <person name="Park K.H."/>
            <person name="Park S.-H."/>
            <person name="Park H.-S."/>
            <person name="Lee H.K."/>
            <person name="Oh T.K."/>
            <person name="Kim J.F."/>
        </authorList>
    </citation>
    <scope>NUCLEOTIDE SEQUENCE [LARGE SCALE GENOMIC DNA]</scope>
    <source>
        <strain evidence="1 2">KCTC 2396</strain>
    </source>
</reference>
<dbReference type="AlphaFoldDB" id="Q2SID1"/>
<dbReference type="OrthoDB" id="9778918at2"/>